<evidence type="ECO:0000256" key="1">
    <source>
        <dbReference type="SAM" id="MobiDB-lite"/>
    </source>
</evidence>
<sequence length="129" mass="13864">MVRRAPPDGVQSDPAERALDNVPPEGLHQALPAGRQGRKNSGEKHHQTVRQQQGGPAARRESAGRFRAGLGESRHAGAVQVSVRGLFQSVQKSHPKIRGGEGLRRARRNVQAEADVDVTTGGLFKQNPA</sequence>
<reference evidence="2" key="1">
    <citation type="submission" date="2021-05" db="EMBL/GenBank/DDBJ databases">
        <authorList>
            <person name="Alioto T."/>
            <person name="Alioto T."/>
            <person name="Gomez Garrido J."/>
        </authorList>
    </citation>
    <scope>NUCLEOTIDE SEQUENCE</scope>
</reference>
<feature type="region of interest" description="Disordered" evidence="1">
    <location>
        <begin position="1"/>
        <end position="67"/>
    </location>
</feature>
<dbReference type="AlphaFoldDB" id="A0A8D8BFL6"/>
<name>A0A8D8BFL6_CULPI</name>
<proteinExistence type="predicted"/>
<accession>A0A8D8BFL6</accession>
<dbReference type="EMBL" id="HBUE01074974">
    <property type="protein sequence ID" value="CAG6474557.1"/>
    <property type="molecule type" value="Transcribed_RNA"/>
</dbReference>
<evidence type="ECO:0000313" key="2">
    <source>
        <dbReference type="EMBL" id="CAG6474557.1"/>
    </source>
</evidence>
<protein>
    <submittedName>
        <fullName evidence="2">(northern house mosquito) hypothetical protein</fullName>
    </submittedName>
</protein>
<organism evidence="2">
    <name type="scientific">Culex pipiens</name>
    <name type="common">House mosquito</name>
    <dbReference type="NCBI Taxonomy" id="7175"/>
    <lineage>
        <taxon>Eukaryota</taxon>
        <taxon>Metazoa</taxon>
        <taxon>Ecdysozoa</taxon>
        <taxon>Arthropoda</taxon>
        <taxon>Hexapoda</taxon>
        <taxon>Insecta</taxon>
        <taxon>Pterygota</taxon>
        <taxon>Neoptera</taxon>
        <taxon>Endopterygota</taxon>
        <taxon>Diptera</taxon>
        <taxon>Nematocera</taxon>
        <taxon>Culicoidea</taxon>
        <taxon>Culicidae</taxon>
        <taxon>Culicinae</taxon>
        <taxon>Culicini</taxon>
        <taxon>Culex</taxon>
        <taxon>Culex</taxon>
    </lineage>
</organism>